<feature type="region of interest" description="Disordered" evidence="5">
    <location>
        <begin position="212"/>
        <end position="254"/>
    </location>
</feature>
<dbReference type="CDD" id="cd12087">
    <property type="entry name" value="TM_EGFR-like"/>
    <property type="match status" value="1"/>
</dbReference>
<evidence type="ECO:0000313" key="8">
    <source>
        <dbReference type="Proteomes" id="UP001610563"/>
    </source>
</evidence>
<evidence type="ECO:0000256" key="1">
    <source>
        <dbReference type="ARBA" id="ARBA00004167"/>
    </source>
</evidence>
<dbReference type="EMBL" id="JBFTWV010000021">
    <property type="protein sequence ID" value="KAL2797104.1"/>
    <property type="molecule type" value="Genomic_DNA"/>
</dbReference>
<proteinExistence type="predicted"/>
<keyword evidence="4 6" id="KW-0472">Membrane</keyword>
<protein>
    <recommendedName>
        <fullName evidence="9">Mid2 domain-containing protein</fullName>
    </recommendedName>
</protein>
<gene>
    <name evidence="7" type="ORF">BJX66DRAFT_298230</name>
</gene>
<reference evidence="7 8" key="1">
    <citation type="submission" date="2024-07" db="EMBL/GenBank/DDBJ databases">
        <title>Section-level genome sequencing and comparative genomics of Aspergillus sections Usti and Cavernicolus.</title>
        <authorList>
            <consortium name="Lawrence Berkeley National Laboratory"/>
            <person name="Nybo J.L."/>
            <person name="Vesth T.C."/>
            <person name="Theobald S."/>
            <person name="Frisvad J.C."/>
            <person name="Larsen T.O."/>
            <person name="Kjaerboelling I."/>
            <person name="Rothschild-Mancinelli K."/>
            <person name="Lyhne E.K."/>
            <person name="Kogle M.E."/>
            <person name="Barry K."/>
            <person name="Clum A."/>
            <person name="Na H."/>
            <person name="Ledsgaard L."/>
            <person name="Lin J."/>
            <person name="Lipzen A."/>
            <person name="Kuo A."/>
            <person name="Riley R."/>
            <person name="Mondo S."/>
            <person name="Labutti K."/>
            <person name="Haridas S."/>
            <person name="Pangalinan J."/>
            <person name="Salamov A.A."/>
            <person name="Simmons B.A."/>
            <person name="Magnuson J.K."/>
            <person name="Chen J."/>
            <person name="Drula E."/>
            <person name="Henrissat B."/>
            <person name="Wiebenga A."/>
            <person name="Lubbers R.J."/>
            <person name="Gomes A.C."/>
            <person name="Makela M.R."/>
            <person name="Stajich J."/>
            <person name="Grigoriev I.V."/>
            <person name="Mortensen U.H."/>
            <person name="De Vries R.P."/>
            <person name="Baker S.E."/>
            <person name="Andersen M.R."/>
        </authorList>
    </citation>
    <scope>NUCLEOTIDE SEQUENCE [LARGE SCALE GENOMIC DNA]</scope>
    <source>
        <strain evidence="7 8">CBS 209.92</strain>
    </source>
</reference>
<evidence type="ECO:0008006" key="9">
    <source>
        <dbReference type="Google" id="ProtNLM"/>
    </source>
</evidence>
<dbReference type="PANTHER" id="PTHR15549">
    <property type="entry name" value="PAIRED IMMUNOGLOBULIN-LIKE TYPE 2 RECEPTOR"/>
    <property type="match status" value="1"/>
</dbReference>
<dbReference type="PANTHER" id="PTHR15549:SF26">
    <property type="entry name" value="AXIAL BUDDING PATTERN PROTEIN 2-RELATED"/>
    <property type="match status" value="1"/>
</dbReference>
<evidence type="ECO:0000256" key="2">
    <source>
        <dbReference type="ARBA" id="ARBA00022692"/>
    </source>
</evidence>
<dbReference type="InterPro" id="IPR051694">
    <property type="entry name" value="Immunoregulatory_rcpt-like"/>
</dbReference>
<keyword evidence="3 6" id="KW-1133">Transmembrane helix</keyword>
<dbReference type="Proteomes" id="UP001610563">
    <property type="component" value="Unassembled WGS sequence"/>
</dbReference>
<feature type="transmembrane region" description="Helical" evidence="6">
    <location>
        <begin position="183"/>
        <end position="206"/>
    </location>
</feature>
<feature type="compositionally biased region" description="Pro residues" evidence="5">
    <location>
        <begin position="245"/>
        <end position="254"/>
    </location>
</feature>
<sequence>MTYFSDFYFTSNLTSFACPDFGSSQCVAPKACARDPTTGKGYCCDPSFDGETGSGVCWALTSDCTNDNRQLTCRSGSSDWCCLYETEECTGVPEQRNVCWNRERSPLRNISVDVLEDLYSSLTSDAPTARTWAFDPATLLPETSTSTSATTTTTAPPTATGTITTSPISSPNDDSSDSLSGGAIAGIVVGAVAGVAIVLGGAFFLIKRRRKRVNAGPKPPPAELGYETRPVNQLYEADGNAMKMPLPPQELPAR</sequence>
<keyword evidence="2 6" id="KW-0812">Transmembrane</keyword>
<comment type="subcellular location">
    <subcellularLocation>
        <location evidence="1">Membrane</location>
        <topology evidence="1">Single-pass membrane protein</topology>
    </subcellularLocation>
</comment>
<keyword evidence="8" id="KW-1185">Reference proteome</keyword>
<feature type="region of interest" description="Disordered" evidence="5">
    <location>
        <begin position="141"/>
        <end position="177"/>
    </location>
</feature>
<accession>A0ABR4GDL2</accession>
<evidence type="ECO:0000313" key="7">
    <source>
        <dbReference type="EMBL" id="KAL2797104.1"/>
    </source>
</evidence>
<evidence type="ECO:0000256" key="4">
    <source>
        <dbReference type="ARBA" id="ARBA00023136"/>
    </source>
</evidence>
<evidence type="ECO:0000256" key="5">
    <source>
        <dbReference type="SAM" id="MobiDB-lite"/>
    </source>
</evidence>
<evidence type="ECO:0000256" key="3">
    <source>
        <dbReference type="ARBA" id="ARBA00022989"/>
    </source>
</evidence>
<evidence type="ECO:0000256" key="6">
    <source>
        <dbReference type="SAM" id="Phobius"/>
    </source>
</evidence>
<comment type="caution">
    <text evidence="7">The sequence shown here is derived from an EMBL/GenBank/DDBJ whole genome shotgun (WGS) entry which is preliminary data.</text>
</comment>
<name>A0ABR4GDL2_9EURO</name>
<organism evidence="7 8">
    <name type="scientific">Aspergillus keveii</name>
    <dbReference type="NCBI Taxonomy" id="714993"/>
    <lineage>
        <taxon>Eukaryota</taxon>
        <taxon>Fungi</taxon>
        <taxon>Dikarya</taxon>
        <taxon>Ascomycota</taxon>
        <taxon>Pezizomycotina</taxon>
        <taxon>Eurotiomycetes</taxon>
        <taxon>Eurotiomycetidae</taxon>
        <taxon>Eurotiales</taxon>
        <taxon>Aspergillaceae</taxon>
        <taxon>Aspergillus</taxon>
        <taxon>Aspergillus subgen. Nidulantes</taxon>
    </lineage>
</organism>